<dbReference type="Proteomes" id="UP000003653">
    <property type="component" value="Unassembled WGS sequence"/>
</dbReference>
<reference evidence="2 3" key="1">
    <citation type="submission" date="2010-04" db="EMBL/GenBank/DDBJ databases">
        <authorList>
            <person name="Muzny D."/>
            <person name="Qin X."/>
            <person name="Deng J."/>
            <person name="Jiang H."/>
            <person name="Liu Y."/>
            <person name="Qu J."/>
            <person name="Song X.-Z."/>
            <person name="Zhang L."/>
            <person name="Thornton R."/>
            <person name="Coyle M."/>
            <person name="Francisco L."/>
            <person name="Jackson L."/>
            <person name="Javaid M."/>
            <person name="Korchina V."/>
            <person name="Kovar C."/>
            <person name="Mata R."/>
            <person name="Mathew T."/>
            <person name="Ngo R."/>
            <person name="Nguyen L."/>
            <person name="Nguyen N."/>
            <person name="Okwuonu G."/>
            <person name="Ongeri F."/>
            <person name="Pham C."/>
            <person name="Simmons D."/>
            <person name="Wilczek-Boney K."/>
            <person name="Hale W."/>
            <person name="Jakkamsetti A."/>
            <person name="Pham P."/>
            <person name="Ruth R."/>
            <person name="San Lucas F."/>
            <person name="Warren J."/>
            <person name="Zhang J."/>
            <person name="Zhao Z."/>
            <person name="Zhou C."/>
            <person name="Zhu D."/>
            <person name="Lee S."/>
            <person name="Bess C."/>
            <person name="Blankenburg K."/>
            <person name="Forbes L."/>
            <person name="Fu Q."/>
            <person name="Gubbala S."/>
            <person name="Hirani K."/>
            <person name="Jayaseelan J.C."/>
            <person name="Lara F."/>
            <person name="Munidasa M."/>
            <person name="Palculict T."/>
            <person name="Patil S."/>
            <person name="Pu L.-L."/>
            <person name="Saada N."/>
            <person name="Tang L."/>
            <person name="Weissenberger G."/>
            <person name="Zhu Y."/>
            <person name="Hemphill L."/>
            <person name="Shang Y."/>
            <person name="Youmans B."/>
            <person name="Ayvaz T."/>
            <person name="Ross M."/>
            <person name="Santibanez J."/>
            <person name="Aqrawi P."/>
            <person name="Gross S."/>
            <person name="Joshi V."/>
            <person name="Fowler G."/>
            <person name="Nazareth L."/>
            <person name="Reid J."/>
            <person name="Worley K."/>
            <person name="Petrosino J."/>
            <person name="Highlander S."/>
            <person name="Gibbs R."/>
        </authorList>
    </citation>
    <scope>NUCLEOTIDE SEQUENCE [LARGE SCALE GENOMIC DNA]</scope>
    <source>
        <strain evidence="2 3">ATCC BAA-614</strain>
    </source>
</reference>
<evidence type="ECO:0000313" key="3">
    <source>
        <dbReference type="Proteomes" id="UP000003653"/>
    </source>
</evidence>
<organism evidence="2 3">
    <name type="scientific">Mycobacterium parascrofulaceum ATCC BAA-614</name>
    <dbReference type="NCBI Taxonomy" id="525368"/>
    <lineage>
        <taxon>Bacteria</taxon>
        <taxon>Bacillati</taxon>
        <taxon>Actinomycetota</taxon>
        <taxon>Actinomycetes</taxon>
        <taxon>Mycobacteriales</taxon>
        <taxon>Mycobacteriaceae</taxon>
        <taxon>Mycobacterium</taxon>
        <taxon>Mycobacterium simiae complex</taxon>
    </lineage>
</organism>
<comment type="caution">
    <text evidence="2">The sequence shown here is derived from an EMBL/GenBank/DDBJ whole genome shotgun (WGS) entry which is preliminary data.</text>
</comment>
<evidence type="ECO:0000256" key="1">
    <source>
        <dbReference type="SAM" id="MobiDB-lite"/>
    </source>
</evidence>
<accession>D5P9I2</accession>
<dbReference type="HOGENOM" id="CLU_3243983_0_0_11"/>
<protein>
    <submittedName>
        <fullName evidence="2">Uncharacterized protein</fullName>
    </submittedName>
</protein>
<proteinExistence type="predicted"/>
<name>D5P9I2_9MYCO</name>
<dbReference type="AlphaFoldDB" id="D5P9I2"/>
<sequence length="44" mass="4925">MNGDRPPHRQEPRPEPSQVIRRATPPPAPAEQTTPLRRPTPPPP</sequence>
<dbReference type="EMBL" id="ADNV01000223">
    <property type="protein sequence ID" value="EFG77272.1"/>
    <property type="molecule type" value="Genomic_DNA"/>
</dbReference>
<feature type="non-terminal residue" evidence="2">
    <location>
        <position position="44"/>
    </location>
</feature>
<gene>
    <name evidence="2" type="ORF">HMPREF0591_2826</name>
</gene>
<feature type="compositionally biased region" description="Basic and acidic residues" evidence="1">
    <location>
        <begin position="1"/>
        <end position="14"/>
    </location>
</feature>
<feature type="region of interest" description="Disordered" evidence="1">
    <location>
        <begin position="1"/>
        <end position="44"/>
    </location>
</feature>
<evidence type="ECO:0000313" key="2">
    <source>
        <dbReference type="EMBL" id="EFG77272.1"/>
    </source>
</evidence>
<keyword evidence="3" id="KW-1185">Reference proteome</keyword>